<sequence>MPVDLTFEPLSTAKAAVTVIIGRQHNLAGMFEGATAVGSMNAALWRTMVEKVKPGGAGKSTSTLLADGSRLVAAVLPEVCSRHCSPIRNYAISALVGPAAAEGVAEDGGAAIVCVLDGAKHAAGAACAVARAFPLFSMKRSGGGGAARVSFVVAGAPALPEAAYLPCRGGASVRLAARLVDTPPEQLTTTAFVGEARAVAARLQALGRDVTVDVIAGEALRDQGYGGLWGVGKAAAEPPALCVLSYVPAAAAKSVCLVGKGIVYDTGGLAIKSVAGMCGMKMDMGGAAALMGAFEAAVAIGTKDSLHCALCLAENAVGPGAFRNDDVLTFFSGVTCEVNNTDAEGRLVLSDGVAHATTPGTLPGGRVPDLVVDMATLTGAQMVATGKHHAGIFTNDEATELAAVAAGKRTGDLVHPLPYAPEFHRAQFQSKVADFKNSVAARNDAQASCAGNFIGESLHKDYAGAWLHVDIAGPAFKDDRATGFGVALVLGLLEVDGFRA</sequence>
<dbReference type="InterPro" id="IPR011356">
    <property type="entry name" value="Leucine_aapep/pepB"/>
</dbReference>
<name>A0ABR1FLQ8_AURAN</name>
<evidence type="ECO:0000256" key="2">
    <source>
        <dbReference type="ARBA" id="ARBA00022438"/>
    </source>
</evidence>
<evidence type="ECO:0000256" key="4">
    <source>
        <dbReference type="ARBA" id="ARBA00022801"/>
    </source>
</evidence>
<dbReference type="Pfam" id="PF18295">
    <property type="entry name" value="Pdase_M17_N2"/>
    <property type="match status" value="1"/>
</dbReference>
<dbReference type="InterPro" id="IPR041417">
    <property type="entry name" value="NPEPL1_N"/>
</dbReference>
<dbReference type="Gene3D" id="3.40.630.10">
    <property type="entry name" value="Zn peptidases"/>
    <property type="match status" value="1"/>
</dbReference>
<protein>
    <submittedName>
        <fullName evidence="6">Manganese ion binding protein</fullName>
    </submittedName>
</protein>
<evidence type="ECO:0000313" key="7">
    <source>
        <dbReference type="Proteomes" id="UP001363151"/>
    </source>
</evidence>
<dbReference type="PANTHER" id="PTHR11963">
    <property type="entry name" value="LEUCINE AMINOPEPTIDASE-RELATED"/>
    <property type="match status" value="1"/>
</dbReference>
<dbReference type="CDD" id="cd00433">
    <property type="entry name" value="Peptidase_M17"/>
    <property type="match status" value="1"/>
</dbReference>
<proteinExistence type="inferred from homology"/>
<evidence type="ECO:0000256" key="1">
    <source>
        <dbReference type="ARBA" id="ARBA00009528"/>
    </source>
</evidence>
<dbReference type="Pfam" id="PF00883">
    <property type="entry name" value="Peptidase_M17"/>
    <property type="match status" value="1"/>
</dbReference>
<keyword evidence="4" id="KW-0378">Hydrolase</keyword>
<dbReference type="InterPro" id="IPR000819">
    <property type="entry name" value="Peptidase_M17_C"/>
</dbReference>
<feature type="domain" description="Cytosol aminopeptidase" evidence="5">
    <location>
        <begin position="340"/>
        <end position="347"/>
    </location>
</feature>
<dbReference type="PROSITE" id="PS00631">
    <property type="entry name" value="CYTOSOL_AP"/>
    <property type="match status" value="1"/>
</dbReference>
<evidence type="ECO:0000313" key="6">
    <source>
        <dbReference type="EMBL" id="KAK7233096.1"/>
    </source>
</evidence>
<evidence type="ECO:0000259" key="5">
    <source>
        <dbReference type="PROSITE" id="PS00631"/>
    </source>
</evidence>
<accession>A0ABR1FLQ8</accession>
<keyword evidence="7" id="KW-1185">Reference proteome</keyword>
<organism evidence="6 7">
    <name type="scientific">Aureococcus anophagefferens</name>
    <name type="common">Harmful bloom alga</name>
    <dbReference type="NCBI Taxonomy" id="44056"/>
    <lineage>
        <taxon>Eukaryota</taxon>
        <taxon>Sar</taxon>
        <taxon>Stramenopiles</taxon>
        <taxon>Ochrophyta</taxon>
        <taxon>Pelagophyceae</taxon>
        <taxon>Pelagomonadales</taxon>
        <taxon>Pelagomonadaceae</taxon>
        <taxon>Aureococcus</taxon>
    </lineage>
</organism>
<dbReference type="Proteomes" id="UP001363151">
    <property type="component" value="Unassembled WGS sequence"/>
</dbReference>
<dbReference type="PANTHER" id="PTHR11963:SF48">
    <property type="entry name" value="DIPEPTIDASE B, ISOFORM A"/>
    <property type="match status" value="1"/>
</dbReference>
<keyword evidence="3" id="KW-0645">Protease</keyword>
<reference evidence="6 7" key="1">
    <citation type="submission" date="2024-03" db="EMBL/GenBank/DDBJ databases">
        <title>Aureococcus anophagefferens CCMP1851 and Kratosvirus quantuckense: Draft genome of a second virus-susceptible host strain in the model system.</title>
        <authorList>
            <person name="Chase E."/>
            <person name="Truchon A.R."/>
            <person name="Schepens W."/>
            <person name="Wilhelm S.W."/>
        </authorList>
    </citation>
    <scope>NUCLEOTIDE SEQUENCE [LARGE SCALE GENOMIC DNA]</scope>
    <source>
        <strain evidence="6 7">CCMP1851</strain>
    </source>
</reference>
<keyword evidence="2" id="KW-0031">Aminopeptidase</keyword>
<dbReference type="SUPFAM" id="SSF53187">
    <property type="entry name" value="Zn-dependent exopeptidases"/>
    <property type="match status" value="1"/>
</dbReference>
<dbReference type="PRINTS" id="PR00481">
    <property type="entry name" value="LAMNOPPTDASE"/>
</dbReference>
<evidence type="ECO:0000256" key="3">
    <source>
        <dbReference type="ARBA" id="ARBA00022670"/>
    </source>
</evidence>
<comment type="similarity">
    <text evidence="1">Belongs to the peptidase M17 family.</text>
</comment>
<dbReference type="EMBL" id="JBBJCI010000364">
    <property type="protein sequence ID" value="KAK7233096.1"/>
    <property type="molecule type" value="Genomic_DNA"/>
</dbReference>
<gene>
    <name evidence="6" type="primary">NPEPL1</name>
    <name evidence="6" type="ORF">SO694_000392117</name>
</gene>
<comment type="caution">
    <text evidence="6">The sequence shown here is derived from an EMBL/GenBank/DDBJ whole genome shotgun (WGS) entry which is preliminary data.</text>
</comment>
<dbReference type="Gene3D" id="3.40.50.10590">
    <property type="entry name" value="Zn-dependent exopeptidases"/>
    <property type="match status" value="1"/>
</dbReference>